<dbReference type="AlphaFoldDB" id="A4A261"/>
<evidence type="ECO:0000313" key="4">
    <source>
        <dbReference type="Proteomes" id="UP000004358"/>
    </source>
</evidence>
<evidence type="ECO:0000313" key="3">
    <source>
        <dbReference type="EMBL" id="EAQ77164.1"/>
    </source>
</evidence>
<feature type="domain" description="Galactosyltransferase C-terminal" evidence="2">
    <location>
        <begin position="50"/>
        <end position="90"/>
    </location>
</feature>
<dbReference type="EMBL" id="AANZ01000041">
    <property type="protein sequence ID" value="EAQ77164.1"/>
    <property type="molecule type" value="Genomic_DNA"/>
</dbReference>
<accession>A4A261</accession>
<dbReference type="HOGENOM" id="CLU_1812056_0_0_0"/>
<dbReference type="Proteomes" id="UP000004358">
    <property type="component" value="Unassembled WGS sequence"/>
</dbReference>
<name>A4A261_9BACT</name>
<dbReference type="CDD" id="cd00761">
    <property type="entry name" value="Glyco_tranf_GTA_type"/>
    <property type="match status" value="1"/>
</dbReference>
<reference evidence="3 4" key="1">
    <citation type="submission" date="2006-02" db="EMBL/GenBank/DDBJ databases">
        <authorList>
            <person name="Amann R."/>
            <person name="Ferriera S."/>
            <person name="Johnson J."/>
            <person name="Kravitz S."/>
            <person name="Halpern A."/>
            <person name="Remington K."/>
            <person name="Beeson K."/>
            <person name="Tran B."/>
            <person name="Rogers Y.-H."/>
            <person name="Friedman R."/>
            <person name="Venter J.C."/>
        </authorList>
    </citation>
    <scope>NUCLEOTIDE SEQUENCE [LARGE SCALE GENOMIC DNA]</scope>
    <source>
        <strain evidence="3 4">DSM 3645</strain>
    </source>
</reference>
<dbReference type="Pfam" id="PF02709">
    <property type="entry name" value="Glyco_transf_7C"/>
    <property type="match status" value="1"/>
</dbReference>
<protein>
    <recommendedName>
        <fullName evidence="2">Galactosyltransferase C-terminal domain-containing protein</fullName>
    </recommendedName>
</protein>
<dbReference type="InterPro" id="IPR029044">
    <property type="entry name" value="Nucleotide-diphossugar_trans"/>
</dbReference>
<proteinExistence type="predicted"/>
<sequence>MAEGGLLVFLDADILPKQVWLLQILAAFNRQPGLVMAHGAFMRKNAGKTGSCVVLTSAFVSVRGYREEIDRWGYEEIDLFRRLAKVGKNFRSDSGLLDCLHHSDGQRTQHYPERDKERGHEAMMALVESAGDGVVNPNGWGS</sequence>
<evidence type="ECO:0000259" key="2">
    <source>
        <dbReference type="Pfam" id="PF02709"/>
    </source>
</evidence>
<organism evidence="3 4">
    <name type="scientific">Blastopirellula marina DSM 3645</name>
    <dbReference type="NCBI Taxonomy" id="314230"/>
    <lineage>
        <taxon>Bacteria</taxon>
        <taxon>Pseudomonadati</taxon>
        <taxon>Planctomycetota</taxon>
        <taxon>Planctomycetia</taxon>
        <taxon>Pirellulales</taxon>
        <taxon>Pirellulaceae</taxon>
        <taxon>Blastopirellula</taxon>
    </lineage>
</organism>
<dbReference type="STRING" id="314230.DSM3645_15210"/>
<dbReference type="SUPFAM" id="SSF53448">
    <property type="entry name" value="Nucleotide-diphospho-sugar transferases"/>
    <property type="match status" value="1"/>
</dbReference>
<dbReference type="Gene3D" id="3.90.550.10">
    <property type="entry name" value="Spore Coat Polysaccharide Biosynthesis Protein SpsA, Chain A"/>
    <property type="match status" value="1"/>
</dbReference>
<gene>
    <name evidence="3" type="ORF">DSM3645_15210</name>
</gene>
<dbReference type="GO" id="GO:0016740">
    <property type="term" value="F:transferase activity"/>
    <property type="evidence" value="ECO:0007669"/>
    <property type="project" value="UniProtKB-KW"/>
</dbReference>
<evidence type="ECO:0000256" key="1">
    <source>
        <dbReference type="ARBA" id="ARBA00022679"/>
    </source>
</evidence>
<keyword evidence="1" id="KW-0808">Transferase</keyword>
<comment type="caution">
    <text evidence="3">The sequence shown here is derived from an EMBL/GenBank/DDBJ whole genome shotgun (WGS) entry which is preliminary data.</text>
</comment>
<dbReference type="InterPro" id="IPR027791">
    <property type="entry name" value="Galactosyl_T_C"/>
</dbReference>